<name>A0AAN8MIG3_9TELE</name>
<feature type="region of interest" description="Disordered" evidence="1">
    <location>
        <begin position="273"/>
        <end position="300"/>
    </location>
</feature>
<evidence type="ECO:0000313" key="2">
    <source>
        <dbReference type="EMBL" id="KAK6324610.1"/>
    </source>
</evidence>
<feature type="compositionally biased region" description="Basic and acidic residues" evidence="1">
    <location>
        <begin position="98"/>
        <end position="108"/>
    </location>
</feature>
<dbReference type="Proteomes" id="UP001356427">
    <property type="component" value="Unassembled WGS sequence"/>
</dbReference>
<reference evidence="2 3" key="1">
    <citation type="submission" date="2021-04" db="EMBL/GenBank/DDBJ databases">
        <authorList>
            <person name="De Guttry C."/>
            <person name="Zahm M."/>
            <person name="Klopp C."/>
            <person name="Cabau C."/>
            <person name="Louis A."/>
            <person name="Berthelot C."/>
            <person name="Parey E."/>
            <person name="Roest Crollius H."/>
            <person name="Montfort J."/>
            <person name="Robinson-Rechavi M."/>
            <person name="Bucao C."/>
            <person name="Bouchez O."/>
            <person name="Gislard M."/>
            <person name="Lluch J."/>
            <person name="Milhes M."/>
            <person name="Lampietro C."/>
            <person name="Lopez Roques C."/>
            <person name="Donnadieu C."/>
            <person name="Braasch I."/>
            <person name="Desvignes T."/>
            <person name="Postlethwait J."/>
            <person name="Bobe J."/>
            <person name="Wedekind C."/>
            <person name="Guiguen Y."/>
        </authorList>
    </citation>
    <scope>NUCLEOTIDE SEQUENCE [LARGE SCALE GENOMIC DNA]</scope>
    <source>
        <strain evidence="2">Cs_M1</strain>
        <tissue evidence="2">Blood</tissue>
    </source>
</reference>
<proteinExistence type="predicted"/>
<evidence type="ECO:0000256" key="1">
    <source>
        <dbReference type="SAM" id="MobiDB-lite"/>
    </source>
</evidence>
<organism evidence="2 3">
    <name type="scientific">Coregonus suidteri</name>
    <dbReference type="NCBI Taxonomy" id="861788"/>
    <lineage>
        <taxon>Eukaryota</taxon>
        <taxon>Metazoa</taxon>
        <taxon>Chordata</taxon>
        <taxon>Craniata</taxon>
        <taxon>Vertebrata</taxon>
        <taxon>Euteleostomi</taxon>
        <taxon>Actinopterygii</taxon>
        <taxon>Neopterygii</taxon>
        <taxon>Teleostei</taxon>
        <taxon>Protacanthopterygii</taxon>
        <taxon>Salmoniformes</taxon>
        <taxon>Salmonidae</taxon>
        <taxon>Coregoninae</taxon>
        <taxon>Coregonus</taxon>
    </lineage>
</organism>
<dbReference type="AlphaFoldDB" id="A0AAN8MIG3"/>
<accession>A0AAN8MIG3</accession>
<feature type="compositionally biased region" description="Basic and acidic residues" evidence="1">
    <location>
        <begin position="117"/>
        <end position="126"/>
    </location>
</feature>
<protein>
    <submittedName>
        <fullName evidence="2">Uncharacterized protein</fullName>
    </submittedName>
</protein>
<feature type="region of interest" description="Disordered" evidence="1">
    <location>
        <begin position="1"/>
        <end position="29"/>
    </location>
</feature>
<dbReference type="EMBL" id="JAGTTL010000003">
    <property type="protein sequence ID" value="KAK6324610.1"/>
    <property type="molecule type" value="Genomic_DNA"/>
</dbReference>
<comment type="caution">
    <text evidence="2">The sequence shown here is derived from an EMBL/GenBank/DDBJ whole genome shotgun (WGS) entry which is preliminary data.</text>
</comment>
<keyword evidence="3" id="KW-1185">Reference proteome</keyword>
<sequence>MHSFRQIQSWGPQARVGQQSTYGADYKPPSDRPLSLFRLHAEPSYTTHQKLVDVWAQYHRQCFQTSTNGPRNPASAFTQKGRTVRAAMLESENFSKIPVERTAPREKGQSQIPPKRSSFDSGERRSVSPSLSWTSVHNSGPSRPARKEAWMQATGDPALGVSTKAKDGVELPHIGSGEGSDAEPPLQLEGLRAEQFRRDMTHSSRLEGQINQRIATQSNLMHLGLPFDGVTTYSQSYTLGQSPTLRGPQRILPEATLNWRAWASEYQDRYQGPDRYVPGQRKPPSGLEKEPCTSEYQPVGRTADQTRGHIRSEYQRHFTKKVLMVFEAPAVVLLGVVWSAVELRTHLSEEA</sequence>
<evidence type="ECO:0000313" key="3">
    <source>
        <dbReference type="Proteomes" id="UP001356427"/>
    </source>
</evidence>
<feature type="compositionally biased region" description="Polar residues" evidence="1">
    <location>
        <begin position="127"/>
        <end position="141"/>
    </location>
</feature>
<gene>
    <name evidence="2" type="ORF">J4Q44_G00039520</name>
</gene>
<feature type="region of interest" description="Disordered" evidence="1">
    <location>
        <begin position="92"/>
        <end position="148"/>
    </location>
</feature>
<feature type="compositionally biased region" description="Polar residues" evidence="1">
    <location>
        <begin position="1"/>
        <end position="22"/>
    </location>
</feature>